<evidence type="ECO:0000259" key="7">
    <source>
        <dbReference type="PROSITE" id="PS50975"/>
    </source>
</evidence>
<evidence type="ECO:0000313" key="10">
    <source>
        <dbReference type="Proteomes" id="UP001185012"/>
    </source>
</evidence>
<dbReference type="EC" id="6.3.4.14" evidence="1"/>
<dbReference type="InterPro" id="IPR005481">
    <property type="entry name" value="BC-like_N"/>
</dbReference>
<reference evidence="9 10" key="1">
    <citation type="submission" date="2023-07" db="EMBL/GenBank/DDBJ databases">
        <title>Genomic Encyclopedia of Type Strains, Phase IV (KMG-IV): sequencing the most valuable type-strain genomes for metagenomic binning, comparative biology and taxonomic classification.</title>
        <authorList>
            <person name="Goeker M."/>
        </authorList>
    </citation>
    <scope>NUCLEOTIDE SEQUENCE [LARGE SCALE GENOMIC DNA]</scope>
    <source>
        <strain evidence="9 10">DSM 45903</strain>
    </source>
</reference>
<name>A0ABU1ILI5_9BACL</name>
<evidence type="ECO:0000256" key="1">
    <source>
        <dbReference type="ARBA" id="ARBA00013263"/>
    </source>
</evidence>
<evidence type="ECO:0000256" key="3">
    <source>
        <dbReference type="ARBA" id="ARBA00022741"/>
    </source>
</evidence>
<keyword evidence="5" id="KW-0092">Biotin</keyword>
<feature type="domain" description="ATP-grasp" evidence="7">
    <location>
        <begin position="127"/>
        <end position="324"/>
    </location>
</feature>
<dbReference type="InterPro" id="IPR005482">
    <property type="entry name" value="Biotin_COase_C"/>
</dbReference>
<dbReference type="InterPro" id="IPR016185">
    <property type="entry name" value="PreATP-grasp_dom_sf"/>
</dbReference>
<evidence type="ECO:0000313" key="9">
    <source>
        <dbReference type="EMBL" id="MDR6224819.1"/>
    </source>
</evidence>
<dbReference type="PROSITE" id="PS00867">
    <property type="entry name" value="CPSASE_2"/>
    <property type="match status" value="1"/>
</dbReference>
<dbReference type="Pfam" id="PF02785">
    <property type="entry name" value="Biotin_carb_C"/>
    <property type="match status" value="1"/>
</dbReference>
<dbReference type="Proteomes" id="UP001185012">
    <property type="component" value="Unassembled WGS sequence"/>
</dbReference>
<keyword evidence="3 6" id="KW-0547">Nucleotide-binding</keyword>
<accession>A0ABU1ILI5</accession>
<dbReference type="NCBIfam" id="NF006367">
    <property type="entry name" value="PRK08591.1"/>
    <property type="match status" value="1"/>
</dbReference>
<dbReference type="SUPFAM" id="SSF56059">
    <property type="entry name" value="Glutathione synthetase ATP-binding domain-like"/>
    <property type="match status" value="1"/>
</dbReference>
<dbReference type="GO" id="GO:0003989">
    <property type="term" value="F:acetyl-CoA carboxylase activity"/>
    <property type="evidence" value="ECO:0007669"/>
    <property type="project" value="UniProtKB-EC"/>
</dbReference>
<evidence type="ECO:0000256" key="4">
    <source>
        <dbReference type="ARBA" id="ARBA00022840"/>
    </source>
</evidence>
<proteinExistence type="predicted"/>
<evidence type="ECO:0000256" key="2">
    <source>
        <dbReference type="ARBA" id="ARBA00022598"/>
    </source>
</evidence>
<feature type="domain" description="Biotin carboxylation" evidence="8">
    <location>
        <begin position="8"/>
        <end position="452"/>
    </location>
</feature>
<dbReference type="InterPro" id="IPR011764">
    <property type="entry name" value="Biotin_carboxylation_dom"/>
</dbReference>
<dbReference type="Pfam" id="PF00289">
    <property type="entry name" value="Biotin_carb_N"/>
    <property type="match status" value="1"/>
</dbReference>
<dbReference type="PROSITE" id="PS50979">
    <property type="entry name" value="BC"/>
    <property type="match status" value="1"/>
</dbReference>
<dbReference type="InterPro" id="IPR050856">
    <property type="entry name" value="Biotin_carboxylase_complex"/>
</dbReference>
<protein>
    <recommendedName>
        <fullName evidence="1">biotin carboxylase</fullName>
        <ecNumber evidence="1">6.3.4.14</ecNumber>
    </recommendedName>
</protein>
<dbReference type="PANTHER" id="PTHR18866:SF33">
    <property type="entry name" value="METHYLCROTONOYL-COA CARBOXYLASE SUBUNIT ALPHA, MITOCHONDRIAL-RELATED"/>
    <property type="match status" value="1"/>
</dbReference>
<dbReference type="SUPFAM" id="SSF52440">
    <property type="entry name" value="PreATP-grasp domain"/>
    <property type="match status" value="1"/>
</dbReference>
<dbReference type="InterPro" id="IPR011054">
    <property type="entry name" value="Rudment_hybrid_motif"/>
</dbReference>
<keyword evidence="4 6" id="KW-0067">ATP-binding</keyword>
<dbReference type="SMART" id="SM00878">
    <property type="entry name" value="Biotin_carb_C"/>
    <property type="match status" value="1"/>
</dbReference>
<dbReference type="PANTHER" id="PTHR18866">
    <property type="entry name" value="CARBOXYLASE:PYRUVATE/ACETYL-COA/PROPIONYL-COA CARBOXYLASE"/>
    <property type="match status" value="1"/>
</dbReference>
<dbReference type="SUPFAM" id="SSF51246">
    <property type="entry name" value="Rudiment single hybrid motif"/>
    <property type="match status" value="1"/>
</dbReference>
<dbReference type="InterPro" id="IPR011761">
    <property type="entry name" value="ATP-grasp"/>
</dbReference>
<comment type="caution">
    <text evidence="9">The sequence shown here is derived from an EMBL/GenBank/DDBJ whole genome shotgun (WGS) entry which is preliminary data.</text>
</comment>
<dbReference type="InterPro" id="IPR005479">
    <property type="entry name" value="CPAse_ATP-bd"/>
</dbReference>
<evidence type="ECO:0000256" key="6">
    <source>
        <dbReference type="PROSITE-ProRule" id="PRU00409"/>
    </source>
</evidence>
<sequence>MIVRWQMGIQTLLIANRGEIARRIARTARQRGIRVIAVHSEADRELPFVREADEAHLIGPPPVAQSYLNIDAIIEAAKRSGADAIHPGYGLLSENATFARRVADAGLLFVGPSPEVIAQMGDKVTARRLMEGAGVPVVPGTPGGVDSLDEAKQAARAIGYPVMLKASAGGGGIGMHRLNTEEELAGVFDSASNRAQAYFGDPTLFLEKWIDTPRHVEVQVLADGNGRVIHLGERECSIQRRNQKVVEESPSPSIRPETRDRLCAAAVRAAEAVAYTGAGTVEFLVDSEEQFYFLEMNTRLQVEHPVTEMVTGLDLVDLQLDVAEGKPLPLTQEKVRFHGHAVEYRIYAEDPERFLPSPGTITHLKWPDGNGVRVDAGVEPGNSVAPFYDPMIAKCIVAGSTREEVLSRSGEALSRIRIEGIKHNVPLLLRLLKHPDFQAGRYDTTLLTQQKQR</sequence>
<organism evidence="9 10">
    <name type="scientific">Desmospora profundinema</name>
    <dbReference type="NCBI Taxonomy" id="1571184"/>
    <lineage>
        <taxon>Bacteria</taxon>
        <taxon>Bacillati</taxon>
        <taxon>Bacillota</taxon>
        <taxon>Bacilli</taxon>
        <taxon>Bacillales</taxon>
        <taxon>Thermoactinomycetaceae</taxon>
        <taxon>Desmospora</taxon>
    </lineage>
</organism>
<dbReference type="PROSITE" id="PS50975">
    <property type="entry name" value="ATP_GRASP"/>
    <property type="match status" value="1"/>
</dbReference>
<dbReference type="Gene3D" id="3.30.470.20">
    <property type="entry name" value="ATP-grasp fold, B domain"/>
    <property type="match status" value="1"/>
</dbReference>
<dbReference type="PROSITE" id="PS00866">
    <property type="entry name" value="CPSASE_1"/>
    <property type="match status" value="1"/>
</dbReference>
<evidence type="ECO:0000259" key="8">
    <source>
        <dbReference type="PROSITE" id="PS50979"/>
    </source>
</evidence>
<gene>
    <name evidence="9" type="ORF">JOE21_000810</name>
</gene>
<keyword evidence="10" id="KW-1185">Reference proteome</keyword>
<evidence type="ECO:0000256" key="5">
    <source>
        <dbReference type="ARBA" id="ARBA00023267"/>
    </source>
</evidence>
<dbReference type="EMBL" id="JAVDQG010000002">
    <property type="protein sequence ID" value="MDR6224819.1"/>
    <property type="molecule type" value="Genomic_DNA"/>
</dbReference>
<dbReference type="Pfam" id="PF02786">
    <property type="entry name" value="CPSase_L_D2"/>
    <property type="match status" value="1"/>
</dbReference>
<keyword evidence="2 9" id="KW-0436">Ligase</keyword>
<dbReference type="GO" id="GO:0004075">
    <property type="term" value="F:biotin carboxylase activity"/>
    <property type="evidence" value="ECO:0007669"/>
    <property type="project" value="UniProtKB-EC"/>
</dbReference>